<dbReference type="Proteomes" id="UP000595140">
    <property type="component" value="Unassembled WGS sequence"/>
</dbReference>
<dbReference type="EMBL" id="OOIL02000613">
    <property type="protein sequence ID" value="VFQ67472.1"/>
    <property type="molecule type" value="Genomic_DNA"/>
</dbReference>
<name>A0A484KYN6_9ASTE</name>
<gene>
    <name evidence="5" type="ORF">CCAM_LOCUS9248</name>
</gene>
<dbReference type="InterPro" id="IPR008942">
    <property type="entry name" value="ENTH_VHS"/>
</dbReference>
<dbReference type="Pfam" id="PF04818">
    <property type="entry name" value="CID"/>
    <property type="match status" value="1"/>
</dbReference>
<feature type="region of interest" description="Disordered" evidence="3">
    <location>
        <begin position="391"/>
        <end position="428"/>
    </location>
</feature>
<dbReference type="OrthoDB" id="10069473at2759"/>
<feature type="coiled-coil region" evidence="2">
    <location>
        <begin position="224"/>
        <end position="283"/>
    </location>
</feature>
<evidence type="ECO:0000256" key="2">
    <source>
        <dbReference type="SAM" id="Coils"/>
    </source>
</evidence>
<reference evidence="5 6" key="1">
    <citation type="submission" date="2018-04" db="EMBL/GenBank/DDBJ databases">
        <authorList>
            <person name="Vogel A."/>
        </authorList>
    </citation>
    <scope>NUCLEOTIDE SEQUENCE [LARGE SCALE GENOMIC DNA]</scope>
</reference>
<keyword evidence="2" id="KW-0175">Coiled coil</keyword>
<dbReference type="GO" id="GO:0000993">
    <property type="term" value="F:RNA polymerase II complex binding"/>
    <property type="evidence" value="ECO:0007669"/>
    <property type="project" value="TreeGrafter"/>
</dbReference>
<sequence>MGNEPFDGQSLTEKLSKLNSSQQSIESLSRWCTSFRKRAKQIVETWDKVFKPAQKEQRVALLYLANDILQNSRRKGSEFVNEFWKVLPAALKLVYASGHESEKKAASRLVDIWEDRKVFGSRGQTLKDEVLGKNPPLSVSNVKNPNPIKVIKRDNNSLRIKLAIGDIPERIITAFQTLHDETTNEKGALNKCKDALSNFKEMEEDIMNISSQGTPQGSEMLDKIHEQEDILKQCVTQLENVEESRVALISKLREAAEDQESKLELLRSDLKAARVQIEQAVSLRQRLRSSILPPTESGAALITSELNPHSVIPLPTNPPPITSSSFATLNPSNEESSTRATAAAVAAKLTASTSSAQMLTSILSSLVAEEAAAASVSVMSSSSGLKRGLESFSSNFPEKRPMLDNPGPPSFSSDNMNKTNGGNSSSTAYFSTVTPLQQPNGTTVSQLPPLPPPPPIIPPSSSSAAQLVQSPAMIMGGMNYGYASAAAGTLPPPPLHITTGHARPPLQPPQLPVNGGFYPPPGFGFYGQSPQTSPPPPPVPRQ</sequence>
<dbReference type="PANTHER" id="PTHR12460:SF0">
    <property type="entry name" value="CID DOMAIN-CONTAINING PROTEIN-RELATED"/>
    <property type="match status" value="1"/>
</dbReference>
<dbReference type="SUPFAM" id="SSF48464">
    <property type="entry name" value="ENTH/VHS domain"/>
    <property type="match status" value="1"/>
</dbReference>
<keyword evidence="6" id="KW-1185">Reference proteome</keyword>
<keyword evidence="1" id="KW-0507">mRNA processing</keyword>
<dbReference type="FunFam" id="1.25.40.90:FF:000018">
    <property type="entry name" value="ENTH/VHS family protein isoform 1"/>
    <property type="match status" value="1"/>
</dbReference>
<dbReference type="Gene3D" id="1.25.40.90">
    <property type="match status" value="1"/>
</dbReference>
<dbReference type="GO" id="GO:0005634">
    <property type="term" value="C:nucleus"/>
    <property type="evidence" value="ECO:0007669"/>
    <property type="project" value="UniProtKB-ARBA"/>
</dbReference>
<dbReference type="PANTHER" id="PTHR12460">
    <property type="entry name" value="CYCLIN-DEPENDENT KINASE INHIBITOR-RELATED PROTEIN"/>
    <property type="match status" value="1"/>
</dbReference>
<dbReference type="CDD" id="cd16981">
    <property type="entry name" value="CID_RPRD_like"/>
    <property type="match status" value="1"/>
</dbReference>
<evidence type="ECO:0000256" key="1">
    <source>
        <dbReference type="ARBA" id="ARBA00022664"/>
    </source>
</evidence>
<protein>
    <recommendedName>
        <fullName evidence="4">CID domain-containing protein</fullName>
    </recommendedName>
</protein>
<proteinExistence type="predicted"/>
<feature type="compositionally biased region" description="Pro residues" evidence="3">
    <location>
        <begin position="532"/>
        <end position="542"/>
    </location>
</feature>
<evidence type="ECO:0000313" key="5">
    <source>
        <dbReference type="EMBL" id="VFQ67472.1"/>
    </source>
</evidence>
<dbReference type="SMART" id="SM00582">
    <property type="entry name" value="RPR"/>
    <property type="match status" value="1"/>
</dbReference>
<accession>A0A484KYN6</accession>
<dbReference type="PROSITE" id="PS51391">
    <property type="entry name" value="CID"/>
    <property type="match status" value="1"/>
</dbReference>
<organism evidence="5 6">
    <name type="scientific">Cuscuta campestris</name>
    <dbReference type="NCBI Taxonomy" id="132261"/>
    <lineage>
        <taxon>Eukaryota</taxon>
        <taxon>Viridiplantae</taxon>
        <taxon>Streptophyta</taxon>
        <taxon>Embryophyta</taxon>
        <taxon>Tracheophyta</taxon>
        <taxon>Spermatophyta</taxon>
        <taxon>Magnoliopsida</taxon>
        <taxon>eudicotyledons</taxon>
        <taxon>Gunneridae</taxon>
        <taxon>Pentapetalae</taxon>
        <taxon>asterids</taxon>
        <taxon>lamiids</taxon>
        <taxon>Solanales</taxon>
        <taxon>Convolvulaceae</taxon>
        <taxon>Cuscuteae</taxon>
        <taxon>Cuscuta</taxon>
        <taxon>Cuscuta subgen. Grammica</taxon>
        <taxon>Cuscuta sect. Cleistogrammica</taxon>
    </lineage>
</organism>
<dbReference type="InterPro" id="IPR006569">
    <property type="entry name" value="CID_dom"/>
</dbReference>
<feature type="domain" description="CID" evidence="4">
    <location>
        <begin position="3"/>
        <end position="135"/>
    </location>
</feature>
<evidence type="ECO:0000259" key="4">
    <source>
        <dbReference type="PROSITE" id="PS51391"/>
    </source>
</evidence>
<feature type="compositionally biased region" description="Polar residues" evidence="3">
    <location>
        <begin position="410"/>
        <end position="428"/>
    </location>
</feature>
<feature type="region of interest" description="Disordered" evidence="3">
    <location>
        <begin position="495"/>
        <end position="542"/>
    </location>
</feature>
<evidence type="ECO:0000313" key="6">
    <source>
        <dbReference type="Proteomes" id="UP000595140"/>
    </source>
</evidence>
<evidence type="ECO:0000256" key="3">
    <source>
        <dbReference type="SAM" id="MobiDB-lite"/>
    </source>
</evidence>
<dbReference type="GO" id="GO:0031124">
    <property type="term" value="P:mRNA 3'-end processing"/>
    <property type="evidence" value="ECO:0007669"/>
    <property type="project" value="TreeGrafter"/>
</dbReference>
<dbReference type="AlphaFoldDB" id="A0A484KYN6"/>